<organism evidence="8 9">
    <name type="scientific">candidate division WWE3 bacterium RIFCSPHIGHO2_01_FULL_42_13</name>
    <dbReference type="NCBI Taxonomy" id="1802617"/>
    <lineage>
        <taxon>Bacteria</taxon>
        <taxon>Katanobacteria</taxon>
    </lineage>
</organism>
<feature type="transmembrane region" description="Helical" evidence="6">
    <location>
        <begin position="284"/>
        <end position="303"/>
    </location>
</feature>
<feature type="transmembrane region" description="Helical" evidence="6">
    <location>
        <begin position="309"/>
        <end position="325"/>
    </location>
</feature>
<evidence type="ECO:0000256" key="3">
    <source>
        <dbReference type="ARBA" id="ARBA00022692"/>
    </source>
</evidence>
<feature type="transmembrane region" description="Helical" evidence="6">
    <location>
        <begin position="249"/>
        <end position="272"/>
    </location>
</feature>
<evidence type="ECO:0000313" key="9">
    <source>
        <dbReference type="Proteomes" id="UP000176608"/>
    </source>
</evidence>
<evidence type="ECO:0000259" key="7">
    <source>
        <dbReference type="Pfam" id="PF00892"/>
    </source>
</evidence>
<dbReference type="GO" id="GO:0016020">
    <property type="term" value="C:membrane"/>
    <property type="evidence" value="ECO:0007669"/>
    <property type="project" value="UniProtKB-SubCell"/>
</dbReference>
<dbReference type="InterPro" id="IPR000620">
    <property type="entry name" value="EamA_dom"/>
</dbReference>
<evidence type="ECO:0000256" key="2">
    <source>
        <dbReference type="ARBA" id="ARBA00007362"/>
    </source>
</evidence>
<dbReference type="Pfam" id="PF00892">
    <property type="entry name" value="EamA"/>
    <property type="match status" value="2"/>
</dbReference>
<dbReference type="AlphaFoldDB" id="A0A1F4URI7"/>
<dbReference type="InterPro" id="IPR050638">
    <property type="entry name" value="AA-Vitamin_Transporters"/>
</dbReference>
<feature type="transmembrane region" description="Helical" evidence="6">
    <location>
        <begin position="127"/>
        <end position="148"/>
    </location>
</feature>
<dbReference type="STRING" id="1802617.A2886_02145"/>
<feature type="transmembrane region" description="Helical" evidence="6">
    <location>
        <begin position="168"/>
        <end position="187"/>
    </location>
</feature>
<feature type="transmembrane region" description="Helical" evidence="6">
    <location>
        <begin position="215"/>
        <end position="237"/>
    </location>
</feature>
<proteinExistence type="inferred from homology"/>
<comment type="subcellular location">
    <subcellularLocation>
        <location evidence="1">Membrane</location>
        <topology evidence="1">Multi-pass membrane protein</topology>
    </subcellularLocation>
</comment>
<gene>
    <name evidence="8" type="ORF">A2886_02145</name>
</gene>
<evidence type="ECO:0000256" key="1">
    <source>
        <dbReference type="ARBA" id="ARBA00004141"/>
    </source>
</evidence>
<dbReference type="InterPro" id="IPR037185">
    <property type="entry name" value="EmrE-like"/>
</dbReference>
<keyword evidence="4 6" id="KW-1133">Transmembrane helix</keyword>
<name>A0A1F4URI7_UNCKA</name>
<dbReference type="PANTHER" id="PTHR32322:SF2">
    <property type="entry name" value="EAMA DOMAIN-CONTAINING PROTEIN"/>
    <property type="match status" value="1"/>
</dbReference>
<dbReference type="SUPFAM" id="SSF103481">
    <property type="entry name" value="Multidrug resistance efflux transporter EmrE"/>
    <property type="match status" value="2"/>
</dbReference>
<accession>A0A1F4URI7</accession>
<feature type="domain" description="EamA" evidence="7">
    <location>
        <begin position="202"/>
        <end position="324"/>
    </location>
</feature>
<comment type="similarity">
    <text evidence="2">Belongs to the EamA transporter family.</text>
</comment>
<evidence type="ECO:0000256" key="4">
    <source>
        <dbReference type="ARBA" id="ARBA00022989"/>
    </source>
</evidence>
<keyword evidence="3 6" id="KW-0812">Transmembrane</keyword>
<feature type="domain" description="EamA" evidence="7">
    <location>
        <begin position="13"/>
        <end position="143"/>
    </location>
</feature>
<evidence type="ECO:0000256" key="5">
    <source>
        <dbReference type="ARBA" id="ARBA00023136"/>
    </source>
</evidence>
<evidence type="ECO:0000256" key="6">
    <source>
        <dbReference type="SAM" id="Phobius"/>
    </source>
</evidence>
<dbReference type="PANTHER" id="PTHR32322">
    <property type="entry name" value="INNER MEMBRANE TRANSPORTER"/>
    <property type="match status" value="1"/>
</dbReference>
<dbReference type="EMBL" id="MEVA01000006">
    <property type="protein sequence ID" value="OGC47568.1"/>
    <property type="molecule type" value="Genomic_DNA"/>
</dbReference>
<comment type="caution">
    <text evidence="8">The sequence shown here is derived from an EMBL/GenBank/DDBJ whole genome shotgun (WGS) entry which is preliminary data.</text>
</comment>
<protein>
    <recommendedName>
        <fullName evidence="7">EamA domain-containing protein</fullName>
    </recommendedName>
</protein>
<reference evidence="8 9" key="1">
    <citation type="journal article" date="2016" name="Nat. Commun.">
        <title>Thousands of microbial genomes shed light on interconnected biogeochemical processes in an aquifer system.</title>
        <authorList>
            <person name="Anantharaman K."/>
            <person name="Brown C.T."/>
            <person name="Hug L.A."/>
            <person name="Sharon I."/>
            <person name="Castelle C.J."/>
            <person name="Probst A.J."/>
            <person name="Thomas B.C."/>
            <person name="Singh A."/>
            <person name="Wilkins M.J."/>
            <person name="Karaoz U."/>
            <person name="Brodie E.L."/>
            <person name="Williams K.H."/>
            <person name="Hubbard S.S."/>
            <person name="Banfield J.F."/>
        </authorList>
    </citation>
    <scope>NUCLEOTIDE SEQUENCE [LARGE SCALE GENOMIC DNA]</scope>
</reference>
<sequence length="330" mass="36310">MPKKLPTTLLLPHLALLASALIWAVAAPVIKLTLSDVPVFTFLLYRFTLVGLILLPYMFIELRRNPIHKKDFPNFIILGIASQVSIALIFLGLNFTTAIDTAIIGVLAPVLTFLAGRYFYEERITKIETLGIVLATAGTLFIVLEPILGKLGILEAGAVPVVDPAKRVLGNFFVLLYQLSWPVYIILGKNMMGETSREITGAFKFLRMKKMSKKYSSTIITAFSFYVGLAFFIPMAVVEGSRPGFHINLTITSITGILYMVALSSIAAYGLYQWGMKYLEAQETALYFYLTAVLTIPAAYFLLGEIPTKTMIAGSLVIAAGVIIAEKFKS</sequence>
<evidence type="ECO:0000313" key="8">
    <source>
        <dbReference type="EMBL" id="OGC47568.1"/>
    </source>
</evidence>
<dbReference type="Proteomes" id="UP000176608">
    <property type="component" value="Unassembled WGS sequence"/>
</dbReference>
<feature type="transmembrane region" description="Helical" evidence="6">
    <location>
        <begin position="42"/>
        <end position="60"/>
    </location>
</feature>
<keyword evidence="5 6" id="KW-0472">Membrane</keyword>
<feature type="transmembrane region" description="Helical" evidence="6">
    <location>
        <begin position="72"/>
        <end position="95"/>
    </location>
</feature>
<feature type="transmembrane region" description="Helical" evidence="6">
    <location>
        <begin position="101"/>
        <end position="120"/>
    </location>
</feature>